<accession>A0A437AB67</accession>
<dbReference type="EMBL" id="SAEB01000003">
    <property type="protein sequence ID" value="RVD88499.1"/>
    <property type="molecule type" value="Genomic_DNA"/>
</dbReference>
<dbReference type="Proteomes" id="UP000283090">
    <property type="component" value="Unassembled WGS sequence"/>
</dbReference>
<dbReference type="AlphaFoldDB" id="A0A437AB67"/>
<reference evidence="1 2" key="1">
    <citation type="submission" date="2019-01" db="EMBL/GenBank/DDBJ databases">
        <title>Intercellular communication is required for trap formation in the nematode-trapping fungus Duddingtonia flagrans.</title>
        <authorList>
            <person name="Youssar L."/>
            <person name="Wernet V."/>
            <person name="Hensel N."/>
            <person name="Hildebrandt H.-G."/>
            <person name="Fischer R."/>
        </authorList>
    </citation>
    <scope>NUCLEOTIDE SEQUENCE [LARGE SCALE GENOMIC DNA]</scope>
    <source>
        <strain evidence="1 2">CBS H-5679</strain>
    </source>
</reference>
<comment type="caution">
    <text evidence="1">The sequence shown here is derived from an EMBL/GenBank/DDBJ whole genome shotgun (WGS) entry which is preliminary data.</text>
</comment>
<protein>
    <submittedName>
        <fullName evidence="1">Uncharacterized protein</fullName>
    </submittedName>
</protein>
<name>A0A437AB67_ARTFL</name>
<organism evidence="1 2">
    <name type="scientific">Arthrobotrys flagrans</name>
    <name type="common">Nematode-trapping fungus</name>
    <name type="synonym">Trichothecium flagrans</name>
    <dbReference type="NCBI Taxonomy" id="97331"/>
    <lineage>
        <taxon>Eukaryota</taxon>
        <taxon>Fungi</taxon>
        <taxon>Dikarya</taxon>
        <taxon>Ascomycota</taxon>
        <taxon>Pezizomycotina</taxon>
        <taxon>Orbiliomycetes</taxon>
        <taxon>Orbiliales</taxon>
        <taxon>Orbiliaceae</taxon>
        <taxon>Arthrobotrys</taxon>
    </lineage>
</organism>
<evidence type="ECO:0000313" key="1">
    <source>
        <dbReference type="EMBL" id="RVD88499.1"/>
    </source>
</evidence>
<gene>
    <name evidence="1" type="ORF">DFL_002682</name>
</gene>
<sequence>MQSSIEEKLYNHRLHKHLPWASSTLNRLEAGAPEAGLQQVNTASDPTSDSEFAASTASVKSFLLPCEFISHPSTHSLSSEGLSC</sequence>
<proteinExistence type="predicted"/>
<evidence type="ECO:0000313" key="2">
    <source>
        <dbReference type="Proteomes" id="UP000283090"/>
    </source>
</evidence>
<dbReference type="OrthoDB" id="10455428at2759"/>
<dbReference type="VEuPathDB" id="FungiDB:DFL_002682"/>
<keyword evidence="2" id="KW-1185">Reference proteome</keyword>
<dbReference type="GeneID" id="93584993"/>
<dbReference type="RefSeq" id="XP_067494043.1">
    <property type="nucleotide sequence ID" value="XM_067631504.1"/>
</dbReference>